<reference evidence="1 2" key="1">
    <citation type="journal article" date="2015" name="Nature">
        <title>rRNA introns, odd ribosomes, and small enigmatic genomes across a large radiation of phyla.</title>
        <authorList>
            <person name="Brown C.T."/>
            <person name="Hug L.A."/>
            <person name="Thomas B.C."/>
            <person name="Sharon I."/>
            <person name="Castelle C.J."/>
            <person name="Singh A."/>
            <person name="Wilkins M.J."/>
            <person name="Williams K.H."/>
            <person name="Banfield J.F."/>
        </authorList>
    </citation>
    <scope>NUCLEOTIDE SEQUENCE [LARGE SCALE GENOMIC DNA]</scope>
</reference>
<gene>
    <name evidence="1" type="ORF">UX31_C0027G0006</name>
</gene>
<dbReference type="AlphaFoldDB" id="A0A0G1QST5"/>
<organism evidence="1 2">
    <name type="scientific">Candidatus Nomurabacteria bacterium GW2011_GWA1_46_11</name>
    <dbReference type="NCBI Taxonomy" id="1618732"/>
    <lineage>
        <taxon>Bacteria</taxon>
        <taxon>Candidatus Nomuraibacteriota</taxon>
    </lineage>
</organism>
<evidence type="ECO:0000313" key="2">
    <source>
        <dbReference type="Proteomes" id="UP000034107"/>
    </source>
</evidence>
<evidence type="ECO:0000313" key="1">
    <source>
        <dbReference type="EMBL" id="KKU20818.1"/>
    </source>
</evidence>
<comment type="caution">
    <text evidence="1">The sequence shown here is derived from an EMBL/GenBank/DDBJ whole genome shotgun (WGS) entry which is preliminary data.</text>
</comment>
<proteinExistence type="predicted"/>
<sequence length="138" mass="15955">MTEEFVKNSIIKYLSRKEWGTNLHFGSLRERGVDIKVRHNRYSRYFLIECKGQGVGRGSSEVAFIYSLGQIISRMKSGGTTRYYYGLGLPEKSAKIALRRLPWQVAKKLLLYVFSVDLNGVVAKYAWQDLKKVQELKK</sequence>
<name>A0A0G1QST5_9BACT</name>
<evidence type="ECO:0008006" key="3">
    <source>
        <dbReference type="Google" id="ProtNLM"/>
    </source>
</evidence>
<protein>
    <recommendedName>
        <fullName evidence="3">Restriction endonuclease type IV Mrr domain-containing protein</fullName>
    </recommendedName>
</protein>
<dbReference type="EMBL" id="LCLS01000027">
    <property type="protein sequence ID" value="KKU20818.1"/>
    <property type="molecule type" value="Genomic_DNA"/>
</dbReference>
<dbReference type="Proteomes" id="UP000034107">
    <property type="component" value="Unassembled WGS sequence"/>
</dbReference>
<accession>A0A0G1QST5</accession>